<proteinExistence type="predicted"/>
<dbReference type="AlphaFoldDB" id="S7P766"/>
<organism evidence="2 3">
    <name type="scientific">Myotis brandtii</name>
    <name type="common">Brandt's bat</name>
    <dbReference type="NCBI Taxonomy" id="109478"/>
    <lineage>
        <taxon>Eukaryota</taxon>
        <taxon>Metazoa</taxon>
        <taxon>Chordata</taxon>
        <taxon>Craniata</taxon>
        <taxon>Vertebrata</taxon>
        <taxon>Euteleostomi</taxon>
        <taxon>Mammalia</taxon>
        <taxon>Eutheria</taxon>
        <taxon>Laurasiatheria</taxon>
        <taxon>Chiroptera</taxon>
        <taxon>Yangochiroptera</taxon>
        <taxon>Vespertilionidae</taxon>
        <taxon>Myotis</taxon>
    </lineage>
</organism>
<dbReference type="Proteomes" id="UP000052978">
    <property type="component" value="Unassembled WGS sequence"/>
</dbReference>
<name>S7P766_MYOBR</name>
<gene>
    <name evidence="2" type="ORF">D623_10003523</name>
</gene>
<accession>S7P766</accession>
<reference evidence="2 3" key="1">
    <citation type="journal article" date="2013" name="Nat. Commun.">
        <title>Genome analysis reveals insights into physiology and longevity of the Brandt's bat Myotis brandtii.</title>
        <authorList>
            <person name="Seim I."/>
            <person name="Fang X."/>
            <person name="Xiong Z."/>
            <person name="Lobanov A.V."/>
            <person name="Huang Z."/>
            <person name="Ma S."/>
            <person name="Feng Y."/>
            <person name="Turanov A.A."/>
            <person name="Zhu Y."/>
            <person name="Lenz T.L."/>
            <person name="Gerashchenko M.V."/>
            <person name="Fan D."/>
            <person name="Hee Yim S."/>
            <person name="Yao X."/>
            <person name="Jordan D."/>
            <person name="Xiong Y."/>
            <person name="Ma Y."/>
            <person name="Lyapunov A.N."/>
            <person name="Chen G."/>
            <person name="Kulakova O.I."/>
            <person name="Sun Y."/>
            <person name="Lee S.G."/>
            <person name="Bronson R.T."/>
            <person name="Moskalev A.A."/>
            <person name="Sunyaev S.R."/>
            <person name="Zhang G."/>
            <person name="Krogh A."/>
            <person name="Wang J."/>
            <person name="Gladyshev V.N."/>
        </authorList>
    </citation>
    <scope>NUCLEOTIDE SEQUENCE [LARGE SCALE GENOMIC DNA]</scope>
</reference>
<protein>
    <submittedName>
        <fullName evidence="2">Uncharacterized protein</fullName>
    </submittedName>
</protein>
<sequence length="108" mass="11655">MASSPRIHHSHDIISQDPGHPVVSSFTRMPFTLGSSSRIPHLGSRELQPLYFSCLLGHVAPTAVPIGNQAQHVPSCHCLKNRVGTPSDDTIPTLALLDDVTASLQTWP</sequence>
<evidence type="ECO:0000313" key="3">
    <source>
        <dbReference type="Proteomes" id="UP000052978"/>
    </source>
</evidence>
<keyword evidence="3" id="KW-1185">Reference proteome</keyword>
<dbReference type="EMBL" id="KE161921">
    <property type="protein sequence ID" value="EPQ05938.1"/>
    <property type="molecule type" value="Genomic_DNA"/>
</dbReference>
<evidence type="ECO:0000313" key="2">
    <source>
        <dbReference type="EMBL" id="EPQ05938.1"/>
    </source>
</evidence>
<feature type="region of interest" description="Disordered" evidence="1">
    <location>
        <begin position="1"/>
        <end position="21"/>
    </location>
</feature>
<evidence type="ECO:0000256" key="1">
    <source>
        <dbReference type="SAM" id="MobiDB-lite"/>
    </source>
</evidence>